<keyword evidence="1" id="KW-1133">Transmembrane helix</keyword>
<evidence type="ECO:0000313" key="4">
    <source>
        <dbReference type="Proteomes" id="UP001156666"/>
    </source>
</evidence>
<feature type="transmembrane region" description="Helical" evidence="1">
    <location>
        <begin position="159"/>
        <end position="178"/>
    </location>
</feature>
<keyword evidence="4" id="KW-1185">Reference proteome</keyword>
<dbReference type="SUPFAM" id="SSF51735">
    <property type="entry name" value="NAD(P)-binding Rossmann-fold domains"/>
    <property type="match status" value="1"/>
</dbReference>
<sequence length="221" mass="24861">MKSIIFLGATGAVGNQALLALLPMSNVEKITTLGRRKIDGIEQTKLVQYNIDIHQPDSYKEYLPNHDTAFCTLGVGQPSKVSREDFRKVDYTAVLEFAKACKAAGVDHFQLLASVGIDPNAKNYYIKSKGQLVEELKKLNFKRLSIFMPSMILTPENRYGLMQGLTLVLWPILNPVFFGSMKKYRGIKVENLGMAMAKNIETTGEGYEELTWIDFMKLVQD</sequence>
<dbReference type="Proteomes" id="UP001156666">
    <property type="component" value="Unassembled WGS sequence"/>
</dbReference>
<protein>
    <recommendedName>
        <fullName evidence="2">NAD(P)-binding domain-containing protein</fullName>
    </recommendedName>
</protein>
<dbReference type="InterPro" id="IPR016040">
    <property type="entry name" value="NAD(P)-bd_dom"/>
</dbReference>
<feature type="domain" description="NAD(P)-binding" evidence="2">
    <location>
        <begin position="8"/>
        <end position="122"/>
    </location>
</feature>
<organism evidence="3 4">
    <name type="scientific">Portibacter lacus</name>
    <dbReference type="NCBI Taxonomy" id="1099794"/>
    <lineage>
        <taxon>Bacteria</taxon>
        <taxon>Pseudomonadati</taxon>
        <taxon>Bacteroidota</taxon>
        <taxon>Saprospiria</taxon>
        <taxon>Saprospirales</taxon>
        <taxon>Haliscomenobacteraceae</taxon>
        <taxon>Portibacter</taxon>
    </lineage>
</organism>
<gene>
    <name evidence="3" type="ORF">GCM10007940_20870</name>
</gene>
<accession>A0AA37WEK2</accession>
<reference evidence="3" key="2">
    <citation type="submission" date="2023-01" db="EMBL/GenBank/DDBJ databases">
        <title>Draft genome sequence of Portibacter lacus strain NBRC 108769.</title>
        <authorList>
            <person name="Sun Q."/>
            <person name="Mori K."/>
        </authorList>
    </citation>
    <scope>NUCLEOTIDE SEQUENCE</scope>
    <source>
        <strain evidence="3">NBRC 108769</strain>
    </source>
</reference>
<dbReference type="RefSeq" id="WP_235295122.1">
    <property type="nucleotide sequence ID" value="NZ_BSOH01000012.1"/>
</dbReference>
<comment type="caution">
    <text evidence="3">The sequence shown here is derived from an EMBL/GenBank/DDBJ whole genome shotgun (WGS) entry which is preliminary data.</text>
</comment>
<dbReference type="AlphaFoldDB" id="A0AA37WEK2"/>
<dbReference type="EMBL" id="BSOH01000012">
    <property type="protein sequence ID" value="GLR17472.1"/>
    <property type="molecule type" value="Genomic_DNA"/>
</dbReference>
<evidence type="ECO:0000313" key="3">
    <source>
        <dbReference type="EMBL" id="GLR17472.1"/>
    </source>
</evidence>
<evidence type="ECO:0000256" key="1">
    <source>
        <dbReference type="SAM" id="Phobius"/>
    </source>
</evidence>
<evidence type="ECO:0000259" key="2">
    <source>
        <dbReference type="Pfam" id="PF13460"/>
    </source>
</evidence>
<name>A0AA37WEK2_9BACT</name>
<reference evidence="3" key="1">
    <citation type="journal article" date="2014" name="Int. J. Syst. Evol. Microbiol.">
        <title>Complete genome sequence of Corynebacterium casei LMG S-19264T (=DSM 44701T), isolated from a smear-ripened cheese.</title>
        <authorList>
            <consortium name="US DOE Joint Genome Institute (JGI-PGF)"/>
            <person name="Walter F."/>
            <person name="Albersmeier A."/>
            <person name="Kalinowski J."/>
            <person name="Ruckert C."/>
        </authorList>
    </citation>
    <scope>NUCLEOTIDE SEQUENCE</scope>
    <source>
        <strain evidence="3">NBRC 108769</strain>
    </source>
</reference>
<proteinExistence type="predicted"/>
<dbReference type="PANTHER" id="PTHR14097">
    <property type="entry name" value="OXIDOREDUCTASE HTATIP2"/>
    <property type="match status" value="1"/>
</dbReference>
<dbReference type="Gene3D" id="3.40.50.720">
    <property type="entry name" value="NAD(P)-binding Rossmann-like Domain"/>
    <property type="match status" value="1"/>
</dbReference>
<dbReference type="InterPro" id="IPR036291">
    <property type="entry name" value="NAD(P)-bd_dom_sf"/>
</dbReference>
<dbReference type="Pfam" id="PF13460">
    <property type="entry name" value="NAD_binding_10"/>
    <property type="match status" value="1"/>
</dbReference>
<dbReference type="PANTHER" id="PTHR14097:SF7">
    <property type="entry name" value="OXIDOREDUCTASE HTATIP2"/>
    <property type="match status" value="1"/>
</dbReference>
<keyword evidence="1" id="KW-0812">Transmembrane</keyword>
<keyword evidence="1" id="KW-0472">Membrane</keyword>